<dbReference type="InterPro" id="IPR050639">
    <property type="entry name" value="SSR_resolvase"/>
</dbReference>
<feature type="domain" description="Resolvase/invertase-type recombinase catalytic" evidence="6">
    <location>
        <begin position="1"/>
        <end position="136"/>
    </location>
</feature>
<proteinExistence type="predicted"/>
<accession>A0A1M5AC73</accession>
<sequence>MLIGYARVSTYDQDTAMQRDALLAAGVKLPNLYQEHASGVRYDRPMLNMAIQRLQPDDTLVFWKLDRVARSLNDLLRVIERIDAMGATVRSLTEPIDTTTSMGVFTIQMLGAFAELERSLIRERCAAGREAAMSRGVKFGRPSAMTPEQQQKALDLRAEGMRPVHIAELLDQPYWRIQDLFRRQKQRRI</sequence>
<dbReference type="Gene3D" id="3.40.50.1390">
    <property type="entry name" value="Resolvase, N-terminal catalytic domain"/>
    <property type="match status" value="1"/>
</dbReference>
<evidence type="ECO:0000256" key="3">
    <source>
        <dbReference type="ARBA" id="ARBA00023172"/>
    </source>
</evidence>
<dbReference type="PANTHER" id="PTHR30461:SF2">
    <property type="entry name" value="SERINE RECOMBINASE PINE-RELATED"/>
    <property type="match status" value="1"/>
</dbReference>
<dbReference type="SMART" id="SM00857">
    <property type="entry name" value="Resolvase"/>
    <property type="match status" value="1"/>
</dbReference>
<keyword evidence="2" id="KW-0238">DNA-binding</keyword>
<dbReference type="AlphaFoldDB" id="A0A1M5AC73"/>
<dbReference type="CDD" id="cd03768">
    <property type="entry name" value="SR_ResInv"/>
    <property type="match status" value="1"/>
</dbReference>
<evidence type="ECO:0000256" key="5">
    <source>
        <dbReference type="PROSITE-ProRule" id="PRU10137"/>
    </source>
</evidence>
<dbReference type="PROSITE" id="PS51736">
    <property type="entry name" value="RECOMBINASES_3"/>
    <property type="match status" value="1"/>
</dbReference>
<organism evidence="7 8">
    <name type="scientific">Lampropedia hyalina DSM 16112</name>
    <dbReference type="NCBI Taxonomy" id="1122156"/>
    <lineage>
        <taxon>Bacteria</taxon>
        <taxon>Pseudomonadati</taxon>
        <taxon>Pseudomonadota</taxon>
        <taxon>Betaproteobacteria</taxon>
        <taxon>Burkholderiales</taxon>
        <taxon>Comamonadaceae</taxon>
        <taxon>Lampropedia</taxon>
    </lineage>
</organism>
<evidence type="ECO:0000256" key="2">
    <source>
        <dbReference type="ARBA" id="ARBA00023125"/>
    </source>
</evidence>
<dbReference type="InterPro" id="IPR006119">
    <property type="entry name" value="Resolv_N"/>
</dbReference>
<dbReference type="GO" id="GO:0000150">
    <property type="term" value="F:DNA strand exchange activity"/>
    <property type="evidence" value="ECO:0007669"/>
    <property type="project" value="InterPro"/>
</dbReference>
<protein>
    <submittedName>
        <fullName evidence="7">Site-specific DNA recombinase</fullName>
    </submittedName>
</protein>
<keyword evidence="8" id="KW-1185">Reference proteome</keyword>
<evidence type="ECO:0000256" key="4">
    <source>
        <dbReference type="PIRSR" id="PIRSR606118-50"/>
    </source>
</evidence>
<dbReference type="OrthoDB" id="8585334at2"/>
<evidence type="ECO:0000313" key="8">
    <source>
        <dbReference type="Proteomes" id="UP000184327"/>
    </source>
</evidence>
<dbReference type="PANTHER" id="PTHR30461">
    <property type="entry name" value="DNA-INVERTASE FROM LAMBDOID PROPHAGE"/>
    <property type="match status" value="1"/>
</dbReference>
<dbReference type="Proteomes" id="UP000184327">
    <property type="component" value="Unassembled WGS sequence"/>
</dbReference>
<dbReference type="Pfam" id="PF00239">
    <property type="entry name" value="Resolvase"/>
    <property type="match status" value="1"/>
</dbReference>
<evidence type="ECO:0000313" key="7">
    <source>
        <dbReference type="EMBL" id="SHF27636.1"/>
    </source>
</evidence>
<dbReference type="InterPro" id="IPR006118">
    <property type="entry name" value="Recombinase_CS"/>
</dbReference>
<name>A0A1M5AC73_9BURK</name>
<dbReference type="STRING" id="1122156.SAMN02745117_01635"/>
<dbReference type="EMBL" id="FQUZ01000017">
    <property type="protein sequence ID" value="SHF27636.1"/>
    <property type="molecule type" value="Genomic_DNA"/>
</dbReference>
<dbReference type="InterPro" id="IPR036162">
    <property type="entry name" value="Resolvase-like_N_sf"/>
</dbReference>
<evidence type="ECO:0000256" key="1">
    <source>
        <dbReference type="ARBA" id="ARBA00022908"/>
    </source>
</evidence>
<dbReference type="GO" id="GO:0003677">
    <property type="term" value="F:DNA binding"/>
    <property type="evidence" value="ECO:0007669"/>
    <property type="project" value="UniProtKB-KW"/>
</dbReference>
<keyword evidence="1" id="KW-0229">DNA integration</keyword>
<keyword evidence="3" id="KW-0233">DNA recombination</keyword>
<feature type="active site" description="O-(5'-phospho-DNA)-serine intermediate" evidence="4 5">
    <location>
        <position position="9"/>
    </location>
</feature>
<dbReference type="SUPFAM" id="SSF53041">
    <property type="entry name" value="Resolvase-like"/>
    <property type="match status" value="1"/>
</dbReference>
<dbReference type="PROSITE" id="PS00397">
    <property type="entry name" value="RECOMBINASES_1"/>
    <property type="match status" value="1"/>
</dbReference>
<reference evidence="7 8" key="1">
    <citation type="submission" date="2016-11" db="EMBL/GenBank/DDBJ databases">
        <authorList>
            <person name="Jaros S."/>
            <person name="Januszkiewicz K."/>
            <person name="Wedrychowicz H."/>
        </authorList>
    </citation>
    <scope>NUCLEOTIDE SEQUENCE [LARGE SCALE GENOMIC DNA]</scope>
    <source>
        <strain evidence="7 8">DSM 16112</strain>
    </source>
</reference>
<gene>
    <name evidence="7" type="ORF">SAMN02745117_01635</name>
</gene>
<evidence type="ECO:0000259" key="6">
    <source>
        <dbReference type="PROSITE" id="PS51736"/>
    </source>
</evidence>
<dbReference type="GO" id="GO:0015074">
    <property type="term" value="P:DNA integration"/>
    <property type="evidence" value="ECO:0007669"/>
    <property type="project" value="UniProtKB-KW"/>
</dbReference>